<dbReference type="RefSeq" id="WP_064031090.1">
    <property type="nucleotide sequence ID" value="NZ_LUUK01000204.1"/>
</dbReference>
<dbReference type="STRING" id="702114.A1355_12740"/>
<dbReference type="AlphaFoldDB" id="A0A177N913"/>
<dbReference type="InterPro" id="IPR051043">
    <property type="entry name" value="Sulfatase_Mod_Factor_Kinase"/>
</dbReference>
<keyword evidence="3" id="KW-1185">Reference proteome</keyword>
<sequence length="287" mass="31835">MYRNQLSPPLFPCPWACEWGEDAYGLWQTLNYGGVRQVFRWIEPGNFMMGSPADEEEREWSGGGEGTETQHQVTLTQGFWLADTTVTQAFWLAVLGGENPSGFQDSPEHPVERVSWDDARRFIEALNADVAGLSAQLPSEAQWEYACRAGTATPFSFGNNISPEQVNYDGNYPYAGAEKGVYRWKTVAVKSLPANSWGLYEMHGNLWEWCRDVWQVDLGTAAVVDPLTQGDGTTGGGRVLRGGSWNDFGGGVRSAFRFRYAPDDRDHLIGFRLALGHTELGPAAEPK</sequence>
<dbReference type="InterPro" id="IPR016187">
    <property type="entry name" value="CTDL_fold"/>
</dbReference>
<organism evidence="2 3">
    <name type="scientific">Methylomonas koyamae</name>
    <dbReference type="NCBI Taxonomy" id="702114"/>
    <lineage>
        <taxon>Bacteria</taxon>
        <taxon>Pseudomonadati</taxon>
        <taxon>Pseudomonadota</taxon>
        <taxon>Gammaproteobacteria</taxon>
        <taxon>Methylococcales</taxon>
        <taxon>Methylococcaceae</taxon>
        <taxon>Methylomonas</taxon>
    </lineage>
</organism>
<evidence type="ECO:0000313" key="2">
    <source>
        <dbReference type="EMBL" id="OAI14084.1"/>
    </source>
</evidence>
<evidence type="ECO:0000313" key="3">
    <source>
        <dbReference type="Proteomes" id="UP000077628"/>
    </source>
</evidence>
<name>A0A177N913_9GAMM</name>
<gene>
    <name evidence="2" type="ORF">A1355_12740</name>
</gene>
<dbReference type="Gene3D" id="3.90.1580.10">
    <property type="entry name" value="paralog of FGE (formylglycine-generating enzyme)"/>
    <property type="match status" value="1"/>
</dbReference>
<dbReference type="GO" id="GO:0120147">
    <property type="term" value="F:formylglycine-generating oxidase activity"/>
    <property type="evidence" value="ECO:0007669"/>
    <property type="project" value="TreeGrafter"/>
</dbReference>
<dbReference type="InterPro" id="IPR042095">
    <property type="entry name" value="SUMF_sf"/>
</dbReference>
<dbReference type="PANTHER" id="PTHR23150">
    <property type="entry name" value="SULFATASE MODIFYING FACTOR 1, 2"/>
    <property type="match status" value="1"/>
</dbReference>
<accession>A0A177N913</accession>
<comment type="caution">
    <text evidence="2">The sequence shown here is derived from an EMBL/GenBank/DDBJ whole genome shotgun (WGS) entry which is preliminary data.</text>
</comment>
<dbReference type="OrthoDB" id="9768004at2"/>
<dbReference type="InterPro" id="IPR005532">
    <property type="entry name" value="SUMF_dom"/>
</dbReference>
<dbReference type="EMBL" id="LUUK01000204">
    <property type="protein sequence ID" value="OAI14084.1"/>
    <property type="molecule type" value="Genomic_DNA"/>
</dbReference>
<protein>
    <recommendedName>
        <fullName evidence="1">Sulfatase-modifying factor enzyme-like domain-containing protein</fullName>
    </recommendedName>
</protein>
<feature type="domain" description="Sulfatase-modifying factor enzyme-like" evidence="1">
    <location>
        <begin position="41"/>
        <end position="274"/>
    </location>
</feature>
<evidence type="ECO:0000259" key="1">
    <source>
        <dbReference type="Pfam" id="PF03781"/>
    </source>
</evidence>
<dbReference type="Pfam" id="PF03781">
    <property type="entry name" value="FGE-sulfatase"/>
    <property type="match status" value="1"/>
</dbReference>
<dbReference type="Proteomes" id="UP000077628">
    <property type="component" value="Unassembled WGS sequence"/>
</dbReference>
<reference evidence="3" key="1">
    <citation type="submission" date="2016-03" db="EMBL/GenBank/DDBJ databases">
        <authorList>
            <person name="Heylen K."/>
            <person name="De Vos P."/>
            <person name="Vekeman B."/>
        </authorList>
    </citation>
    <scope>NUCLEOTIDE SEQUENCE [LARGE SCALE GENOMIC DNA]</scope>
    <source>
        <strain evidence="3">R-45383</strain>
    </source>
</reference>
<dbReference type="PANTHER" id="PTHR23150:SF19">
    <property type="entry name" value="FORMYLGLYCINE-GENERATING ENZYME"/>
    <property type="match status" value="1"/>
</dbReference>
<dbReference type="SUPFAM" id="SSF56436">
    <property type="entry name" value="C-type lectin-like"/>
    <property type="match status" value="1"/>
</dbReference>
<proteinExistence type="predicted"/>